<proteinExistence type="predicted"/>
<name>A0A0S2KAU5_9GAMM</name>
<evidence type="ECO:0000313" key="2">
    <source>
        <dbReference type="Proteomes" id="UP000065641"/>
    </source>
</evidence>
<dbReference type="Gene3D" id="2.130.10.10">
    <property type="entry name" value="YVTN repeat-like/Quinoprotein amine dehydrogenase"/>
    <property type="match status" value="1"/>
</dbReference>
<keyword evidence="1" id="KW-0808">Transferase</keyword>
<protein>
    <submittedName>
        <fullName evidence="1">Glutamine cyclotransferase</fullName>
    </submittedName>
</protein>
<dbReference type="OrthoDB" id="9783700at2"/>
<sequence>MLISRKHPAIRWCQLGLMALGAMLAAPLLAQIPVYDYKIINTYPHNDQYFTQGLLIHDGKLYEGTGRYGQSSLLRLDLQSGEALQRVDLAQRYFGEGIAVVEDRLYQLTWRENTAFVYDLQSFERITSHFIPTEGWGLTWDGEHLILSDGSHQLYFLDPQTMVAKRIVAVQAEGQAVRNLNELEFIDGEVWANVWMTEQIVRIDPVSGTVTGVIDLSGLRQQTTVGGSEAVLNGIAWDEATRRLFVTGKLWANLFEIELVLRE</sequence>
<dbReference type="PANTHER" id="PTHR31270">
    <property type="entry name" value="GLUTAMINYL-PEPTIDE CYCLOTRANSFERASE"/>
    <property type="match status" value="1"/>
</dbReference>
<dbReference type="InterPro" id="IPR015943">
    <property type="entry name" value="WD40/YVTN_repeat-like_dom_sf"/>
</dbReference>
<dbReference type="AlphaFoldDB" id="A0A0S2KAU5"/>
<dbReference type="GO" id="GO:0016603">
    <property type="term" value="F:glutaminyl-peptide cyclotransferase activity"/>
    <property type="evidence" value="ECO:0007669"/>
    <property type="project" value="InterPro"/>
</dbReference>
<dbReference type="Proteomes" id="UP000065641">
    <property type="component" value="Chromosome"/>
</dbReference>
<dbReference type="PATRIC" id="fig|1249552.3.peg.786"/>
<dbReference type="SUPFAM" id="SSF50969">
    <property type="entry name" value="YVTN repeat-like/Quinoprotein amine dehydrogenase"/>
    <property type="match status" value="1"/>
</dbReference>
<accession>A0A0S2KAU5</accession>
<evidence type="ECO:0000313" key="1">
    <source>
        <dbReference type="EMBL" id="ALO45457.1"/>
    </source>
</evidence>
<dbReference type="RefSeq" id="WP_058020994.1">
    <property type="nucleotide sequence ID" value="NZ_CP013189.1"/>
</dbReference>
<dbReference type="Pfam" id="PF05096">
    <property type="entry name" value="Glu_cyclase_2"/>
    <property type="match status" value="1"/>
</dbReference>
<dbReference type="InterPro" id="IPR011044">
    <property type="entry name" value="Quino_amine_DH_bsu"/>
</dbReference>
<organism evidence="1 2">
    <name type="scientific">Pseudohongiella spirulinae</name>
    <dbReference type="NCBI Taxonomy" id="1249552"/>
    <lineage>
        <taxon>Bacteria</taxon>
        <taxon>Pseudomonadati</taxon>
        <taxon>Pseudomonadota</taxon>
        <taxon>Gammaproteobacteria</taxon>
        <taxon>Pseudomonadales</taxon>
        <taxon>Pseudohongiellaceae</taxon>
        <taxon>Pseudohongiella</taxon>
    </lineage>
</organism>
<gene>
    <name evidence="1" type="ORF">PS2015_781</name>
</gene>
<dbReference type="KEGG" id="pspi:PS2015_781"/>
<dbReference type="STRING" id="1249552.PS2015_781"/>
<reference evidence="1 2" key="1">
    <citation type="submission" date="2015-11" db="EMBL/GenBank/DDBJ databases">
        <authorList>
            <person name="Zhang Y."/>
            <person name="Guo Z."/>
        </authorList>
    </citation>
    <scope>NUCLEOTIDE SEQUENCE [LARGE SCALE GENOMIC DNA]</scope>
    <source>
        <strain evidence="1 2">KCTC 32221</strain>
    </source>
</reference>
<keyword evidence="2" id="KW-1185">Reference proteome</keyword>
<dbReference type="PANTHER" id="PTHR31270:SF1">
    <property type="entry name" value="GLUTAMINYL-PEPTIDE CYCLOTRANSFERASE"/>
    <property type="match status" value="1"/>
</dbReference>
<dbReference type="EMBL" id="CP013189">
    <property type="protein sequence ID" value="ALO45457.1"/>
    <property type="molecule type" value="Genomic_DNA"/>
</dbReference>
<dbReference type="InterPro" id="IPR007788">
    <property type="entry name" value="QCT"/>
</dbReference>